<keyword evidence="3" id="KW-1185">Reference proteome</keyword>
<gene>
    <name evidence="2" type="ORF">EPD60_08955</name>
</gene>
<protein>
    <submittedName>
        <fullName evidence="2">VOC family protein</fullName>
    </submittedName>
</protein>
<dbReference type="Proteomes" id="UP000295334">
    <property type="component" value="Unassembled WGS sequence"/>
</dbReference>
<dbReference type="InterPro" id="IPR029068">
    <property type="entry name" value="Glyas_Bleomycin-R_OHBP_Dase"/>
</dbReference>
<dbReference type="CDD" id="cd06587">
    <property type="entry name" value="VOC"/>
    <property type="match status" value="1"/>
</dbReference>
<dbReference type="EMBL" id="SJZI01000042">
    <property type="protein sequence ID" value="TCJ14128.1"/>
    <property type="molecule type" value="Genomic_DNA"/>
</dbReference>
<dbReference type="InterPro" id="IPR004360">
    <property type="entry name" value="Glyas_Fos-R_dOase_dom"/>
</dbReference>
<dbReference type="InterPro" id="IPR052164">
    <property type="entry name" value="Anthracycline_SecMetBiosynth"/>
</dbReference>
<feature type="domain" description="VOC" evidence="1">
    <location>
        <begin position="6"/>
        <end position="124"/>
    </location>
</feature>
<dbReference type="InterPro" id="IPR037523">
    <property type="entry name" value="VOC_core"/>
</dbReference>
<proteinExistence type="predicted"/>
<dbReference type="AlphaFoldDB" id="A0A4R1BB25"/>
<evidence type="ECO:0000259" key="1">
    <source>
        <dbReference type="PROSITE" id="PS51819"/>
    </source>
</evidence>
<dbReference type="SUPFAM" id="SSF54593">
    <property type="entry name" value="Glyoxalase/Bleomycin resistance protein/Dihydroxybiphenyl dioxygenase"/>
    <property type="match status" value="1"/>
</dbReference>
<reference evidence="2 3" key="1">
    <citation type="submission" date="2019-03" db="EMBL/GenBank/DDBJ databases">
        <authorList>
            <person name="Kim M.K.M."/>
        </authorList>
    </citation>
    <scope>NUCLEOTIDE SEQUENCE [LARGE SCALE GENOMIC DNA]</scope>
    <source>
        <strain evidence="2 3">17J68-12</strain>
    </source>
</reference>
<organism evidence="2 3">
    <name type="scientific">Flaviaesturariibacter flavus</name>
    <dbReference type="NCBI Taxonomy" id="2502780"/>
    <lineage>
        <taxon>Bacteria</taxon>
        <taxon>Pseudomonadati</taxon>
        <taxon>Bacteroidota</taxon>
        <taxon>Chitinophagia</taxon>
        <taxon>Chitinophagales</taxon>
        <taxon>Chitinophagaceae</taxon>
        <taxon>Flaviaestuariibacter</taxon>
    </lineage>
</organism>
<dbReference type="OrthoDB" id="9799428at2"/>
<dbReference type="PROSITE" id="PS51819">
    <property type="entry name" value="VOC"/>
    <property type="match status" value="1"/>
</dbReference>
<dbReference type="Pfam" id="PF00903">
    <property type="entry name" value="Glyoxalase"/>
    <property type="match status" value="1"/>
</dbReference>
<evidence type="ECO:0000313" key="3">
    <source>
        <dbReference type="Proteomes" id="UP000295334"/>
    </source>
</evidence>
<dbReference type="PANTHER" id="PTHR33993:SF5">
    <property type="entry name" value="GLYOXALASE"/>
    <property type="match status" value="1"/>
</dbReference>
<comment type="caution">
    <text evidence="2">The sequence shown here is derived from an EMBL/GenBank/DDBJ whole genome shotgun (WGS) entry which is preliminary data.</text>
</comment>
<name>A0A4R1BB25_9BACT</name>
<dbReference type="PANTHER" id="PTHR33993">
    <property type="entry name" value="GLYOXALASE-RELATED"/>
    <property type="match status" value="1"/>
</dbReference>
<sequence>MKKVTGIGGIFFKTKDTEATKAWYSEHLGLTETPGMGVVFAWRPFDNPSSAACSIWSPFKETTNHFSPSEHDYMINYRVADLEGLLAELKAAGVTVVGDMQVYDFGKFGWVLDPDGRKIELWEPLGPQTGESFKDGSIY</sequence>
<evidence type="ECO:0000313" key="2">
    <source>
        <dbReference type="EMBL" id="TCJ14128.1"/>
    </source>
</evidence>
<accession>A0A4R1BB25</accession>
<dbReference type="Gene3D" id="3.10.180.10">
    <property type="entry name" value="2,3-Dihydroxybiphenyl 1,2-Dioxygenase, domain 1"/>
    <property type="match status" value="1"/>
</dbReference>
<dbReference type="RefSeq" id="WP_131448947.1">
    <property type="nucleotide sequence ID" value="NZ_SJZI01000042.1"/>
</dbReference>